<feature type="compositionally biased region" description="Basic residues" evidence="5">
    <location>
        <begin position="151"/>
        <end position="160"/>
    </location>
</feature>
<feature type="compositionally biased region" description="Low complexity" evidence="5">
    <location>
        <begin position="645"/>
        <end position="654"/>
    </location>
</feature>
<organism evidence="7 8">
    <name type="scientific">Phyllosticta capitalensis</name>
    <dbReference type="NCBI Taxonomy" id="121624"/>
    <lineage>
        <taxon>Eukaryota</taxon>
        <taxon>Fungi</taxon>
        <taxon>Dikarya</taxon>
        <taxon>Ascomycota</taxon>
        <taxon>Pezizomycotina</taxon>
        <taxon>Dothideomycetes</taxon>
        <taxon>Dothideomycetes incertae sedis</taxon>
        <taxon>Botryosphaeriales</taxon>
        <taxon>Phyllostictaceae</taxon>
        <taxon>Phyllosticta</taxon>
    </lineage>
</organism>
<comment type="caution">
    <text evidence="7">The sequence shown here is derived from an EMBL/GenBank/DDBJ whole genome shotgun (WGS) entry which is preliminary data.</text>
</comment>
<dbReference type="PROSITE" id="PS50048">
    <property type="entry name" value="ZN2_CY6_FUNGAL_2"/>
    <property type="match status" value="1"/>
</dbReference>
<dbReference type="PROSITE" id="PS00463">
    <property type="entry name" value="ZN2_CY6_FUNGAL_1"/>
    <property type="match status" value="1"/>
</dbReference>
<evidence type="ECO:0000259" key="6">
    <source>
        <dbReference type="PROSITE" id="PS50048"/>
    </source>
</evidence>
<name>A0ABR1YV33_9PEZI</name>
<feature type="compositionally biased region" description="Pro residues" evidence="5">
    <location>
        <begin position="202"/>
        <end position="215"/>
    </location>
</feature>
<dbReference type="CDD" id="cd12148">
    <property type="entry name" value="fungal_TF_MHR"/>
    <property type="match status" value="1"/>
</dbReference>
<dbReference type="InterPro" id="IPR051127">
    <property type="entry name" value="Fungal_SecMet_Regulators"/>
</dbReference>
<keyword evidence="2" id="KW-0805">Transcription regulation</keyword>
<dbReference type="PANTHER" id="PTHR47424:SF5">
    <property type="entry name" value="ZN(II)2CYS6 TRANSCRIPTION FACTOR (EUROFUNG)"/>
    <property type="match status" value="1"/>
</dbReference>
<feature type="region of interest" description="Disordered" evidence="5">
    <location>
        <begin position="124"/>
        <end position="168"/>
    </location>
</feature>
<proteinExistence type="predicted"/>
<dbReference type="InterPro" id="IPR007219">
    <property type="entry name" value="XnlR_reg_dom"/>
</dbReference>
<sequence length="803" mass="87479">MASKDTSNSPIDGTTPDGGATNKRKNPDGSDLAGPQRAKRNRYISIACNECKRRKIKCNGQTPCQRCGHLQLECLYAPNCCNNFKDSDDFKRMDTHINSLQAQVDQLYENLNNLRNHVDANMMSPGGSSLTVGQYNGSMPPQQDPTLSRSQPRRPQKHPQFHGPTSVTFNLGVAKSSLQSMGITAGEEQPEDGMGTGDPTPMASPPLPPLAPAPSPHIGKPILHKSKDPMWAINKEEAIRLCHSWNEEMGTMYPVLEVEDLTKHATLLYTFMEAAHRTRLVEVGFPGADSISDDQTMLLKLVLSTALVLEGSGTSELGAAMYESIRHRVEGTLTAPANVKSIQMLAIAGMYHFHRDAEALAGRFSTTAARLCLELGLHRSETYGTLSSDDKERNAMLKLFWSVYVLDRRWAFGTGLPFALNDADIDPHLPKPEDSTPYLDCMIAYSHIGSRVWKSVANHETTAISKEEIGFLDYQVLQWHRAIPPSLKYAHPSSGNVPDPKQVPRSQHRFRILLYLRANQMRMLIHRPVLHTPASIAEDMPAAQTVVDVAKDTIVVLTHTNQTTDLYRRHQVMFNYFLISALAILFLAVCHAPAQFSEHCRDEFYMAIDLVRGLSANSFVSKRLWRTVKILKEVGPKLGLNVRPAAQQQQQQQASAGRPTAVDTSDAHSSAAVAMAGLAGHPVDESFFLGNQNRSSTTNGQHQQHQQGVGQGEATSSTASVPRGGGPNGTNSTTGESPNVMANDLTSLFEAAGGFAASTGFAPQNGYLISASGGEGGPQAIAGIAGGAFGQDEELARILRDLF</sequence>
<dbReference type="EMBL" id="JBBWRZ010000003">
    <property type="protein sequence ID" value="KAK8240035.1"/>
    <property type="molecule type" value="Genomic_DNA"/>
</dbReference>
<feature type="compositionally biased region" description="Polar residues" evidence="5">
    <location>
        <begin position="126"/>
        <end position="150"/>
    </location>
</feature>
<gene>
    <name evidence="7" type="ORF">HDK90DRAFT_478622</name>
</gene>
<dbReference type="SUPFAM" id="SSF57701">
    <property type="entry name" value="Zn2/Cys6 DNA-binding domain"/>
    <property type="match status" value="1"/>
</dbReference>
<feature type="region of interest" description="Disordered" evidence="5">
    <location>
        <begin position="686"/>
        <end position="740"/>
    </location>
</feature>
<dbReference type="Proteomes" id="UP001492380">
    <property type="component" value="Unassembled WGS sequence"/>
</dbReference>
<feature type="region of interest" description="Disordered" evidence="5">
    <location>
        <begin position="643"/>
        <end position="667"/>
    </location>
</feature>
<evidence type="ECO:0000313" key="7">
    <source>
        <dbReference type="EMBL" id="KAK8240035.1"/>
    </source>
</evidence>
<dbReference type="CDD" id="cd00067">
    <property type="entry name" value="GAL4"/>
    <property type="match status" value="1"/>
</dbReference>
<evidence type="ECO:0000256" key="5">
    <source>
        <dbReference type="SAM" id="MobiDB-lite"/>
    </source>
</evidence>
<dbReference type="Gene3D" id="4.10.240.10">
    <property type="entry name" value="Zn(2)-C6 fungal-type DNA-binding domain"/>
    <property type="match status" value="1"/>
</dbReference>
<evidence type="ECO:0000256" key="1">
    <source>
        <dbReference type="ARBA" id="ARBA00022723"/>
    </source>
</evidence>
<feature type="region of interest" description="Disordered" evidence="5">
    <location>
        <begin position="186"/>
        <end position="223"/>
    </location>
</feature>
<feature type="region of interest" description="Disordered" evidence="5">
    <location>
        <begin position="1"/>
        <end position="36"/>
    </location>
</feature>
<protein>
    <submittedName>
        <fullName evidence="7">Fungal-specific transcription factor domain-containing protein</fullName>
    </submittedName>
</protein>
<dbReference type="InterPro" id="IPR001138">
    <property type="entry name" value="Zn2Cys6_DnaBD"/>
</dbReference>
<feature type="domain" description="Zn(2)-C6 fungal-type" evidence="6">
    <location>
        <begin position="47"/>
        <end position="76"/>
    </location>
</feature>
<dbReference type="SMART" id="SM00066">
    <property type="entry name" value="GAL4"/>
    <property type="match status" value="1"/>
</dbReference>
<evidence type="ECO:0000313" key="8">
    <source>
        <dbReference type="Proteomes" id="UP001492380"/>
    </source>
</evidence>
<dbReference type="Pfam" id="PF04082">
    <property type="entry name" value="Fungal_trans"/>
    <property type="match status" value="1"/>
</dbReference>
<keyword evidence="8" id="KW-1185">Reference proteome</keyword>
<dbReference type="InterPro" id="IPR036864">
    <property type="entry name" value="Zn2-C6_fun-type_DNA-bd_sf"/>
</dbReference>
<evidence type="ECO:0000256" key="4">
    <source>
        <dbReference type="ARBA" id="ARBA00023242"/>
    </source>
</evidence>
<reference evidence="7 8" key="1">
    <citation type="submission" date="2024-04" db="EMBL/GenBank/DDBJ databases">
        <title>Phyllosticta paracitricarpa is synonymous to the EU quarantine fungus P. citricarpa based on phylogenomic analyses.</title>
        <authorList>
            <consortium name="Lawrence Berkeley National Laboratory"/>
            <person name="Van Ingen-Buijs V.A."/>
            <person name="Van Westerhoven A.C."/>
            <person name="Haridas S."/>
            <person name="Skiadas P."/>
            <person name="Martin F."/>
            <person name="Groenewald J.Z."/>
            <person name="Crous P.W."/>
            <person name="Seidl M.F."/>
        </authorList>
    </citation>
    <scope>NUCLEOTIDE SEQUENCE [LARGE SCALE GENOMIC DNA]</scope>
    <source>
        <strain evidence="7 8">CBS 123374</strain>
    </source>
</reference>
<evidence type="ECO:0000256" key="3">
    <source>
        <dbReference type="ARBA" id="ARBA00023163"/>
    </source>
</evidence>
<dbReference type="PANTHER" id="PTHR47424">
    <property type="entry name" value="REGULATORY PROTEIN GAL4"/>
    <property type="match status" value="1"/>
</dbReference>
<keyword evidence="4" id="KW-0539">Nucleus</keyword>
<evidence type="ECO:0000256" key="2">
    <source>
        <dbReference type="ARBA" id="ARBA00023015"/>
    </source>
</evidence>
<dbReference type="Pfam" id="PF00172">
    <property type="entry name" value="Zn_clus"/>
    <property type="match status" value="1"/>
</dbReference>
<feature type="compositionally biased region" description="Polar residues" evidence="5">
    <location>
        <begin position="1"/>
        <end position="12"/>
    </location>
</feature>
<keyword evidence="1" id="KW-0479">Metal-binding</keyword>
<feature type="compositionally biased region" description="Polar residues" evidence="5">
    <location>
        <begin position="689"/>
        <end position="699"/>
    </location>
</feature>
<keyword evidence="3" id="KW-0804">Transcription</keyword>
<accession>A0ABR1YV33</accession>
<dbReference type="SMART" id="SM00906">
    <property type="entry name" value="Fungal_trans"/>
    <property type="match status" value="1"/>
</dbReference>